<comment type="caution">
    <text evidence="1">The sequence shown here is derived from an EMBL/GenBank/DDBJ whole genome shotgun (WGS) entry which is preliminary data.</text>
</comment>
<dbReference type="Proteomes" id="UP001367508">
    <property type="component" value="Unassembled WGS sequence"/>
</dbReference>
<keyword evidence="2" id="KW-1185">Reference proteome</keyword>
<organism evidence="1 2">
    <name type="scientific">Canavalia gladiata</name>
    <name type="common">Sword bean</name>
    <name type="synonym">Dolichos gladiatus</name>
    <dbReference type="NCBI Taxonomy" id="3824"/>
    <lineage>
        <taxon>Eukaryota</taxon>
        <taxon>Viridiplantae</taxon>
        <taxon>Streptophyta</taxon>
        <taxon>Embryophyta</taxon>
        <taxon>Tracheophyta</taxon>
        <taxon>Spermatophyta</taxon>
        <taxon>Magnoliopsida</taxon>
        <taxon>eudicotyledons</taxon>
        <taxon>Gunneridae</taxon>
        <taxon>Pentapetalae</taxon>
        <taxon>rosids</taxon>
        <taxon>fabids</taxon>
        <taxon>Fabales</taxon>
        <taxon>Fabaceae</taxon>
        <taxon>Papilionoideae</taxon>
        <taxon>50 kb inversion clade</taxon>
        <taxon>NPAAA clade</taxon>
        <taxon>indigoferoid/millettioid clade</taxon>
        <taxon>Phaseoleae</taxon>
        <taxon>Canavalia</taxon>
    </lineage>
</organism>
<dbReference type="EMBL" id="JAYMYQ010000004">
    <property type="protein sequence ID" value="KAK7336659.1"/>
    <property type="molecule type" value="Genomic_DNA"/>
</dbReference>
<evidence type="ECO:0000313" key="1">
    <source>
        <dbReference type="EMBL" id="KAK7336659.1"/>
    </source>
</evidence>
<evidence type="ECO:0000313" key="2">
    <source>
        <dbReference type="Proteomes" id="UP001367508"/>
    </source>
</evidence>
<protein>
    <submittedName>
        <fullName evidence="1">Uncharacterized protein</fullName>
    </submittedName>
</protein>
<dbReference type="AlphaFoldDB" id="A0AAN9LIM8"/>
<accession>A0AAN9LIM8</accession>
<reference evidence="1 2" key="1">
    <citation type="submission" date="2024-01" db="EMBL/GenBank/DDBJ databases">
        <title>The genomes of 5 underutilized Papilionoideae crops provide insights into root nodulation and disease resistanc.</title>
        <authorList>
            <person name="Jiang F."/>
        </authorList>
    </citation>
    <scope>NUCLEOTIDE SEQUENCE [LARGE SCALE GENOMIC DNA]</scope>
    <source>
        <strain evidence="1">LVBAO_FW01</strain>
        <tissue evidence="1">Leaves</tissue>
    </source>
</reference>
<name>A0AAN9LIM8_CANGL</name>
<sequence length="130" mass="15512">MDDFFTVDVYNDFEFKFAVETYIEQEETRKEHVCFVVRQMVSTECYRNLRNWIITNNLSTDRCDKILNPRPIGCDETPPRVMILNVEELKHQIEMRGEYFIAELPRGLPKRRVNNIQKVANDNRICLILP</sequence>
<gene>
    <name evidence="1" type="ORF">VNO77_17205</name>
</gene>
<proteinExistence type="predicted"/>